<evidence type="ECO:0000256" key="4">
    <source>
        <dbReference type="ARBA" id="ARBA00023157"/>
    </source>
</evidence>
<dbReference type="CTD" id="20238398"/>
<dbReference type="InterPro" id="IPR001368">
    <property type="entry name" value="TNFR/NGFR_Cys_rich_reg"/>
</dbReference>
<keyword evidence="12" id="KW-1185">Reference proteome</keyword>
<feature type="compositionally biased region" description="Polar residues" evidence="8">
    <location>
        <begin position="441"/>
        <end position="456"/>
    </location>
</feature>
<dbReference type="GeneID" id="20238398"/>
<dbReference type="PANTHER" id="PTHR46330:SF6">
    <property type="entry name" value="HEMATOPOIETIC DEATH RECEPTOR-RELATED"/>
    <property type="match status" value="1"/>
</dbReference>
<dbReference type="HOGENOM" id="CLU_568962_0_0_1"/>
<feature type="domain" description="TNFR-Cys" evidence="10">
    <location>
        <begin position="60"/>
        <end position="100"/>
    </location>
</feature>
<keyword evidence="3 9" id="KW-0472">Membrane</keyword>
<keyword evidence="9" id="KW-0812">Transmembrane</keyword>
<dbReference type="SUPFAM" id="SSF57586">
    <property type="entry name" value="TNF receptor-like"/>
    <property type="match status" value="2"/>
</dbReference>
<dbReference type="Gene3D" id="2.10.50.10">
    <property type="entry name" value="Tumor Necrosis Factor Receptor, subunit A, domain 2"/>
    <property type="match status" value="2"/>
</dbReference>
<evidence type="ECO:0000313" key="11">
    <source>
        <dbReference type="EMBL" id="ESO95332.1"/>
    </source>
</evidence>
<evidence type="ECO:0000256" key="5">
    <source>
        <dbReference type="ARBA" id="ARBA00023170"/>
    </source>
</evidence>
<dbReference type="PROSITE" id="PS50050">
    <property type="entry name" value="TNFR_NGFR_2"/>
    <property type="match status" value="1"/>
</dbReference>
<name>V4AER0_LOTGI</name>
<dbReference type="OMA" id="DTICAQC"/>
<dbReference type="CDD" id="cd00185">
    <property type="entry name" value="TNFRSF"/>
    <property type="match status" value="1"/>
</dbReference>
<feature type="region of interest" description="Disordered" evidence="8">
    <location>
        <begin position="429"/>
        <end position="460"/>
    </location>
</feature>
<dbReference type="Proteomes" id="UP000030746">
    <property type="component" value="Unassembled WGS sequence"/>
</dbReference>
<keyword evidence="2" id="KW-0677">Repeat</keyword>
<feature type="region of interest" description="Disordered" evidence="8">
    <location>
        <begin position="146"/>
        <end position="169"/>
    </location>
</feature>
<dbReference type="InterPro" id="IPR052491">
    <property type="entry name" value="TNFRSF10"/>
</dbReference>
<keyword evidence="9" id="KW-1133">Transmembrane helix</keyword>
<dbReference type="PANTHER" id="PTHR46330">
    <property type="entry name" value="TUMOR NECROSIS FACTOR RECEPTOR SUPERFAMILY MEMBER 10B"/>
    <property type="match status" value="1"/>
</dbReference>
<protein>
    <recommendedName>
        <fullName evidence="10">TNFR-Cys domain-containing protein</fullName>
    </recommendedName>
</protein>
<evidence type="ECO:0000256" key="3">
    <source>
        <dbReference type="ARBA" id="ARBA00023136"/>
    </source>
</evidence>
<dbReference type="Pfam" id="PF00020">
    <property type="entry name" value="TNFR_c6"/>
    <property type="match status" value="2"/>
</dbReference>
<gene>
    <name evidence="11" type="ORF">LOTGIDRAFT_160461</name>
</gene>
<comment type="subcellular location">
    <subcellularLocation>
        <location evidence="1">Membrane</location>
    </subcellularLocation>
</comment>
<dbReference type="AlphaFoldDB" id="V4AER0"/>
<feature type="transmembrane region" description="Helical" evidence="9">
    <location>
        <begin position="313"/>
        <end position="334"/>
    </location>
</feature>
<dbReference type="GO" id="GO:0016020">
    <property type="term" value="C:membrane"/>
    <property type="evidence" value="ECO:0007669"/>
    <property type="project" value="UniProtKB-SubCell"/>
</dbReference>
<evidence type="ECO:0000256" key="8">
    <source>
        <dbReference type="SAM" id="MobiDB-lite"/>
    </source>
</evidence>
<evidence type="ECO:0000256" key="6">
    <source>
        <dbReference type="ARBA" id="ARBA00023180"/>
    </source>
</evidence>
<dbReference type="PROSITE" id="PS00652">
    <property type="entry name" value="TNFR_NGFR_1"/>
    <property type="match status" value="1"/>
</dbReference>
<feature type="disulfide bond" evidence="7">
    <location>
        <begin position="82"/>
        <end position="100"/>
    </location>
</feature>
<reference evidence="11 12" key="1">
    <citation type="journal article" date="2013" name="Nature">
        <title>Insights into bilaterian evolution from three spiralian genomes.</title>
        <authorList>
            <person name="Simakov O."/>
            <person name="Marletaz F."/>
            <person name="Cho S.J."/>
            <person name="Edsinger-Gonzales E."/>
            <person name="Havlak P."/>
            <person name="Hellsten U."/>
            <person name="Kuo D.H."/>
            <person name="Larsson T."/>
            <person name="Lv J."/>
            <person name="Arendt D."/>
            <person name="Savage R."/>
            <person name="Osoegawa K."/>
            <person name="de Jong P."/>
            <person name="Grimwood J."/>
            <person name="Chapman J.A."/>
            <person name="Shapiro H."/>
            <person name="Aerts A."/>
            <person name="Otillar R.P."/>
            <person name="Terry A.Y."/>
            <person name="Boore J.L."/>
            <person name="Grigoriev I.V."/>
            <person name="Lindberg D.R."/>
            <person name="Seaver E.C."/>
            <person name="Weisblat D.A."/>
            <person name="Putnam N.H."/>
            <person name="Rokhsar D.S."/>
        </authorList>
    </citation>
    <scope>NUCLEOTIDE SEQUENCE [LARGE SCALE GENOMIC DNA]</scope>
</reference>
<dbReference type="EMBL" id="KB201656">
    <property type="protein sequence ID" value="ESO95332.1"/>
    <property type="molecule type" value="Genomic_DNA"/>
</dbReference>
<evidence type="ECO:0000259" key="10">
    <source>
        <dbReference type="PROSITE" id="PS50050"/>
    </source>
</evidence>
<sequence>MAALFKHNVLSRLHRDTTSINVLVSLMSLKALPTYRCSLCKPGYHALTNCTVDRDTVCTPCPEGSFKHKFNSDIECNQCSQCGVGLFVLNECSRTSDVFCESCASKTHIHLKTYLEFCLGVHDEVANMQADETFVNKDELKININTNKESQTDTSKHKTTSNQHPKGVDKTGSALLENLVVLPEDEAEKDNLLPVYTTKEPIETDESSLYEYKEISITDNFEGSGEGSGADVFMQTTPLVEELPSSGEGEIILKDNGENNDSIETVVVFGINSFRTFPPGEEEEDEEVIVVSPGAEKDSEQLHTAAVDNRTRAAIIIAVAVGSVVFFTVGFFVSRHYRRKRSLRISEKTPSQNHVHDSKDGIEFQDFSSKSKIYTAPEMSNKNGSYKKLDGGNIEDLYATTLKKDLRSRNGSDQDKHVNGIDKIKYIDDTEDEGNGASDRLLSTDQDNQDHSTSLSDVVLDKLEQRLSPIDEEKAPMLPK</sequence>
<proteinExistence type="predicted"/>
<organism evidence="11 12">
    <name type="scientific">Lottia gigantea</name>
    <name type="common">Giant owl limpet</name>
    <dbReference type="NCBI Taxonomy" id="225164"/>
    <lineage>
        <taxon>Eukaryota</taxon>
        <taxon>Metazoa</taxon>
        <taxon>Spiralia</taxon>
        <taxon>Lophotrochozoa</taxon>
        <taxon>Mollusca</taxon>
        <taxon>Gastropoda</taxon>
        <taxon>Patellogastropoda</taxon>
        <taxon>Lottioidea</taxon>
        <taxon>Lottiidae</taxon>
        <taxon>Lottia</taxon>
    </lineage>
</organism>
<dbReference type="SMART" id="SM00208">
    <property type="entry name" value="TNFR"/>
    <property type="match status" value="2"/>
</dbReference>
<feature type="repeat" description="TNFR-Cys" evidence="7">
    <location>
        <begin position="60"/>
        <end position="100"/>
    </location>
</feature>
<keyword evidence="6" id="KW-0325">Glycoprotein</keyword>
<dbReference type="STRING" id="225164.V4AER0"/>
<evidence type="ECO:0000256" key="9">
    <source>
        <dbReference type="SAM" id="Phobius"/>
    </source>
</evidence>
<evidence type="ECO:0000256" key="1">
    <source>
        <dbReference type="ARBA" id="ARBA00004370"/>
    </source>
</evidence>
<feature type="disulfide bond" evidence="7">
    <location>
        <begin position="61"/>
        <end position="76"/>
    </location>
</feature>
<dbReference type="RefSeq" id="XP_009053845.1">
    <property type="nucleotide sequence ID" value="XM_009055597.1"/>
</dbReference>
<evidence type="ECO:0000256" key="2">
    <source>
        <dbReference type="ARBA" id="ARBA00022737"/>
    </source>
</evidence>
<keyword evidence="5" id="KW-0675">Receptor</keyword>
<accession>V4AER0</accession>
<evidence type="ECO:0000256" key="7">
    <source>
        <dbReference type="PROSITE-ProRule" id="PRU00206"/>
    </source>
</evidence>
<feature type="disulfide bond" evidence="7">
    <location>
        <begin position="79"/>
        <end position="92"/>
    </location>
</feature>
<evidence type="ECO:0000313" key="12">
    <source>
        <dbReference type="Proteomes" id="UP000030746"/>
    </source>
</evidence>
<keyword evidence="4 7" id="KW-1015">Disulfide bond</keyword>
<dbReference type="OrthoDB" id="6115199at2759"/>
<dbReference type="KEGG" id="lgi:LOTGIDRAFT_160461"/>